<dbReference type="OrthoDB" id="370564at2759"/>
<name>A0A0Y9WLC7_PLABE</name>
<evidence type="ECO:0000313" key="9">
    <source>
        <dbReference type="Proteomes" id="UP000220214"/>
    </source>
</evidence>
<evidence type="ECO:0000313" key="7">
    <source>
        <dbReference type="Proteomes" id="UP000219860"/>
    </source>
</evidence>
<dbReference type="VEuPathDB" id="PlasmoDB:PBANKA_0916650"/>
<organism evidence="1 6">
    <name type="scientific">Plasmodium berghei</name>
    <dbReference type="NCBI Taxonomy" id="5821"/>
    <lineage>
        <taxon>Eukaryota</taxon>
        <taxon>Sar</taxon>
        <taxon>Alveolata</taxon>
        <taxon>Apicomplexa</taxon>
        <taxon>Aconoidasida</taxon>
        <taxon>Haemosporida</taxon>
        <taxon>Plasmodiidae</taxon>
        <taxon>Plasmodium</taxon>
        <taxon>Plasmodium (Vinckeia)</taxon>
    </lineage>
</organism>
<evidence type="ECO:0000313" key="2">
    <source>
        <dbReference type="EMBL" id="SCM22044.1"/>
    </source>
</evidence>
<dbReference type="EMBL" id="LT608145">
    <property type="protein sequence ID" value="SCM22044.1"/>
    <property type="molecule type" value="Genomic_DNA"/>
</dbReference>
<reference evidence="1 6" key="1">
    <citation type="submission" date="2016-02" db="EMBL/GenBank/DDBJ databases">
        <authorList>
            <consortium name="Pathogen Informatics"/>
        </authorList>
    </citation>
    <scope>NUCLEOTIDE SEQUENCE [LARGE SCALE GENOMIC DNA]</scope>
    <source>
        <strain evidence="1 6">K173</strain>
        <strain evidence="2 10">NK65 ny</strain>
        <strain evidence="3 9">NK65e</strain>
        <strain evidence="5 7">SP11 Antwerpcl1</strain>
        <strain evidence="4 8">SP11 RLL</strain>
    </source>
</reference>
<dbReference type="Proteomes" id="UP000219860">
    <property type="component" value="Chromosome 9"/>
</dbReference>
<evidence type="ECO:0000313" key="4">
    <source>
        <dbReference type="EMBL" id="SCO60231.1"/>
    </source>
</evidence>
<dbReference type="Proteomes" id="UP000516480">
    <property type="component" value="Chromosome 9"/>
</dbReference>
<gene>
    <name evidence="1" type="ORF">PBK173_000197100</name>
    <name evidence="3" type="ORF">PBNK65E_000188900</name>
    <name evidence="2" type="ORF">PBNK65NY_000188000</name>
    <name evidence="5" type="ORF">PBSP11A_000187900</name>
    <name evidence="4" type="ORF">PBSP11RLL_000187900</name>
</gene>
<evidence type="ECO:0000313" key="5">
    <source>
        <dbReference type="EMBL" id="SCO61870.1"/>
    </source>
</evidence>
<accession>A0A0Y9WLC7</accession>
<proteinExistence type="predicted"/>
<evidence type="ECO:0000313" key="8">
    <source>
        <dbReference type="Proteomes" id="UP000219974"/>
    </source>
</evidence>
<dbReference type="EMBL" id="LT614635">
    <property type="protein sequence ID" value="SCN25242.1"/>
    <property type="molecule type" value="Genomic_DNA"/>
</dbReference>
<dbReference type="EMBL" id="LT608257">
    <property type="protein sequence ID" value="SCO61870.1"/>
    <property type="molecule type" value="Genomic_DNA"/>
</dbReference>
<evidence type="ECO:0000313" key="1">
    <source>
        <dbReference type="EMBL" id="CXI42111.1"/>
    </source>
</evidence>
<dbReference type="OMA" id="RMSKWAC"/>
<evidence type="ECO:0000313" key="10">
    <source>
        <dbReference type="Proteomes" id="UP000516480"/>
    </source>
</evidence>
<dbReference type="AlphaFoldDB" id="A0A0Y9WLC7"/>
<evidence type="ECO:0000313" key="6">
    <source>
        <dbReference type="Proteomes" id="UP000069549"/>
    </source>
</evidence>
<dbReference type="EMBL" id="LT160029">
    <property type="protein sequence ID" value="CXI42111.1"/>
    <property type="molecule type" value="Genomic_DNA"/>
</dbReference>
<dbReference type="Proteomes" id="UP000220214">
    <property type="component" value="Chromosome 9"/>
</dbReference>
<evidence type="ECO:0000313" key="3">
    <source>
        <dbReference type="EMBL" id="SCN25242.1"/>
    </source>
</evidence>
<sequence length="136" mass="15875">MEKEKSENYILFEGENEIKYDRFGYDGFDERVPDITSSYIQAHNNLSGNGQMKKLALGNNIGFNQNTLKKIPKSGQHYLDSKNENGKLSASIHQLQSDLNIIKQHNMKCHLNDEDNERRNKIPMLWIYNYKTIYST</sequence>
<dbReference type="Proteomes" id="UP000219974">
    <property type="component" value="Chromosome 9"/>
</dbReference>
<protein>
    <submittedName>
        <fullName evidence="1">Uncharacterized protein</fullName>
    </submittedName>
</protein>
<dbReference type="Proteomes" id="UP000069549">
    <property type="component" value="Chromosome 9"/>
</dbReference>
<dbReference type="EMBL" id="LT608273">
    <property type="protein sequence ID" value="SCO60231.1"/>
    <property type="molecule type" value="Genomic_DNA"/>
</dbReference>